<evidence type="ECO:0000313" key="4">
    <source>
        <dbReference type="EMBL" id="WAV97708.1"/>
    </source>
</evidence>
<dbReference type="HAMAP" id="MF_00758">
    <property type="entry name" value="UPF0301"/>
    <property type="match status" value="1"/>
</dbReference>
<dbReference type="InterPro" id="IPR003774">
    <property type="entry name" value="AlgH-like"/>
</dbReference>
<keyword evidence="5" id="KW-1185">Reference proteome</keyword>
<reference evidence="4" key="1">
    <citation type="journal article" date="2022" name="Front. Microbiol.">
        <title>New perspectives on an old grouping: The genomic and phenotypic variability of Oxalobacter formigenes and the implications for calcium oxalate stone prevention.</title>
        <authorList>
            <person name="Chmiel J.A."/>
            <person name="Carr C."/>
            <person name="Stuivenberg G.A."/>
            <person name="Venema R."/>
            <person name="Chanyi R.M."/>
            <person name="Al K.F."/>
            <person name="Giguere D."/>
            <person name="Say H."/>
            <person name="Akouris P.P."/>
            <person name="Dominguez Romero S.A."/>
            <person name="Kwong A."/>
            <person name="Tai V."/>
            <person name="Koval S.F."/>
            <person name="Razvi H."/>
            <person name="Bjazevic J."/>
            <person name="Burton J.P."/>
        </authorList>
    </citation>
    <scope>NUCLEOTIDE SEQUENCE</scope>
    <source>
        <strain evidence="4">HOxNP-1</strain>
    </source>
</reference>
<dbReference type="Proteomes" id="UP001164819">
    <property type="component" value="Chromosome"/>
</dbReference>
<protein>
    <recommendedName>
        <fullName evidence="2">UPF0301 protein NB645_02940</fullName>
    </recommendedName>
</protein>
<dbReference type="Gene3D" id="3.40.1740.10">
    <property type="entry name" value="VC0467-like"/>
    <property type="match status" value="1"/>
</dbReference>
<dbReference type="AlphaFoldDB" id="A0A9E9NWJ0"/>
<accession>A0A9E9NWJ0</accession>
<name>A0A9E9NWJ0_9BURK</name>
<proteinExistence type="inferred from homology"/>
<sequence>MNLSNHFLIAMPSMHDPIFGGSVVYLCEHNERGALGVVINKPMDITVGHLLERLNMKLEIPSPVQEPVMFGGPVQEDRGFVLHSPDTEFTSMLKISDQVAFTTSRDILEAIASGTGPQRLLVSIGYAGWSAGQLEDEISRNGWLTVAADPSIIFDLPIHERYTAAIRLLGFDPSRLTCEVGHA</sequence>
<evidence type="ECO:0000256" key="2">
    <source>
        <dbReference type="HAMAP-Rule" id="MF_00758"/>
    </source>
</evidence>
<evidence type="ECO:0000313" key="5">
    <source>
        <dbReference type="Proteomes" id="UP001164794"/>
    </source>
</evidence>
<comment type="similarity">
    <text evidence="1 2">Belongs to the UPF0301 (AlgH) family.</text>
</comment>
<organism evidence="3">
    <name type="scientific">Oxalobacter aliiformigenes</name>
    <dbReference type="NCBI Taxonomy" id="2946593"/>
    <lineage>
        <taxon>Bacteria</taxon>
        <taxon>Pseudomonadati</taxon>
        <taxon>Pseudomonadota</taxon>
        <taxon>Betaproteobacteria</taxon>
        <taxon>Burkholderiales</taxon>
        <taxon>Oxalobacteraceae</taxon>
        <taxon>Oxalobacter</taxon>
    </lineage>
</organism>
<dbReference type="Proteomes" id="UP001164794">
    <property type="component" value="Chromosome"/>
</dbReference>
<dbReference type="GO" id="GO:0005829">
    <property type="term" value="C:cytosol"/>
    <property type="evidence" value="ECO:0007669"/>
    <property type="project" value="TreeGrafter"/>
</dbReference>
<dbReference type="Pfam" id="PF02622">
    <property type="entry name" value="DUF179"/>
    <property type="match status" value="1"/>
</dbReference>
<evidence type="ECO:0000313" key="3">
    <source>
        <dbReference type="EMBL" id="WAV91905.1"/>
    </source>
</evidence>
<reference evidence="3" key="2">
    <citation type="journal article" date="2022" name="Front. Microbiol.">
        <title>New perspectives on an old grouping: The genomic and phenotypic variability of Oxalobacter formigenes and the implications for calcium oxalate stone prevention.</title>
        <authorList>
            <person name="Chmiel J.A."/>
            <person name="Carr C."/>
            <person name="Stuivenberg G.A."/>
            <person name="Venema R."/>
            <person name="Chanyi R.M."/>
            <person name="Al K.F."/>
            <person name="Giguere D."/>
            <person name="Say H."/>
            <person name="Akouris P.P."/>
            <person name="Dominguez Romero S.A."/>
            <person name="Kwong A."/>
            <person name="Tai V."/>
            <person name="Koval S.F."/>
            <person name="Razvi H."/>
            <person name="Bjazevic J."/>
            <person name="Burton J.P."/>
        </authorList>
    </citation>
    <scope>NUCLEOTIDE SEQUENCE</scope>
    <source>
        <strain evidence="3">OxK</strain>
    </source>
</reference>
<gene>
    <name evidence="4" type="ORF">NB645_02940</name>
    <name evidence="3" type="ORF">NB646_04020</name>
</gene>
<dbReference type="EMBL" id="CP098248">
    <property type="protein sequence ID" value="WAV97708.1"/>
    <property type="molecule type" value="Genomic_DNA"/>
</dbReference>
<dbReference type="SUPFAM" id="SSF143456">
    <property type="entry name" value="VC0467-like"/>
    <property type="match status" value="1"/>
</dbReference>
<dbReference type="EMBL" id="CP098251">
    <property type="protein sequence ID" value="WAV91905.1"/>
    <property type="molecule type" value="Genomic_DNA"/>
</dbReference>
<dbReference type="NCBIfam" id="NF001266">
    <property type="entry name" value="PRK00228.1-1"/>
    <property type="match status" value="1"/>
</dbReference>
<dbReference type="RefSeq" id="WP_269265225.1">
    <property type="nucleotide sequence ID" value="NZ_CP098248.1"/>
</dbReference>
<dbReference type="PANTHER" id="PTHR30327">
    <property type="entry name" value="UNCHARACTERIZED PROTEIN YQGE"/>
    <property type="match status" value="1"/>
</dbReference>
<dbReference type="PANTHER" id="PTHR30327:SF1">
    <property type="entry name" value="UPF0301 PROTEIN YQGE"/>
    <property type="match status" value="1"/>
</dbReference>
<evidence type="ECO:0000256" key="1">
    <source>
        <dbReference type="ARBA" id="ARBA00009600"/>
    </source>
</evidence>